<dbReference type="EMBL" id="LT607409">
    <property type="protein sequence ID" value="SCF01096.1"/>
    <property type="molecule type" value="Genomic_DNA"/>
</dbReference>
<gene>
    <name evidence="1" type="ORF">GA0070612_2993</name>
</gene>
<name>A0A1C4WXZ5_9ACTN</name>
<reference evidence="2" key="1">
    <citation type="submission" date="2016-06" db="EMBL/GenBank/DDBJ databases">
        <authorList>
            <person name="Varghese N."/>
            <person name="Submissions Spin"/>
        </authorList>
    </citation>
    <scope>NUCLEOTIDE SEQUENCE [LARGE SCALE GENOMIC DNA]</scope>
    <source>
        <strain evidence="2">DSM 45160</strain>
    </source>
</reference>
<dbReference type="RefSeq" id="WP_088988439.1">
    <property type="nucleotide sequence ID" value="NZ_LT607409.1"/>
</dbReference>
<dbReference type="AlphaFoldDB" id="A0A1C4WXZ5"/>
<accession>A0A1C4WXZ5</accession>
<proteinExistence type="predicted"/>
<evidence type="ECO:0000313" key="2">
    <source>
        <dbReference type="Proteomes" id="UP000198224"/>
    </source>
</evidence>
<dbReference type="Proteomes" id="UP000198224">
    <property type="component" value="Chromosome I"/>
</dbReference>
<organism evidence="1 2">
    <name type="scientific">Micromonospora chokoriensis</name>
    <dbReference type="NCBI Taxonomy" id="356851"/>
    <lineage>
        <taxon>Bacteria</taxon>
        <taxon>Bacillati</taxon>
        <taxon>Actinomycetota</taxon>
        <taxon>Actinomycetes</taxon>
        <taxon>Micromonosporales</taxon>
        <taxon>Micromonosporaceae</taxon>
        <taxon>Micromonospora</taxon>
    </lineage>
</organism>
<keyword evidence="2" id="KW-1185">Reference proteome</keyword>
<sequence>MTDSLQVPAGTPLHLVAWEISPNPTNRDELVWVVIVDPQQVGGMVWMRGHTCAGPAPDCAGGWCFEARVSVAAIRANIDGAR</sequence>
<evidence type="ECO:0000313" key="1">
    <source>
        <dbReference type="EMBL" id="SCF01096.1"/>
    </source>
</evidence>
<protein>
    <submittedName>
        <fullName evidence="1">Uncharacterized protein</fullName>
    </submittedName>
</protein>